<dbReference type="Proteomes" id="UP000187013">
    <property type="component" value="Unassembled WGS sequence"/>
</dbReference>
<feature type="chain" id="PRO_5013021289" description="Inhibitor I9 domain-containing protein" evidence="2">
    <location>
        <begin position="16"/>
        <end position="101"/>
    </location>
</feature>
<dbReference type="PANTHER" id="PTHR28288:SF2">
    <property type="entry name" value="PROTEASE B INHIBITOR 2"/>
    <property type="match status" value="1"/>
</dbReference>
<dbReference type="PANTHER" id="PTHR28288">
    <property type="entry name" value="PROTEASE B INHIBITOR 2"/>
    <property type="match status" value="1"/>
</dbReference>
<protein>
    <recommendedName>
        <fullName evidence="5">Inhibitor I9 domain-containing protein</fullName>
    </recommendedName>
</protein>
<dbReference type="GO" id="GO:0042144">
    <property type="term" value="P:vacuole fusion, non-autophagic"/>
    <property type="evidence" value="ECO:0007669"/>
    <property type="project" value="TreeGrafter"/>
</dbReference>
<organism evidence="3 4">
    <name type="scientific">Zygosaccharomyces rouxii</name>
    <dbReference type="NCBI Taxonomy" id="4956"/>
    <lineage>
        <taxon>Eukaryota</taxon>
        <taxon>Fungi</taxon>
        <taxon>Dikarya</taxon>
        <taxon>Ascomycota</taxon>
        <taxon>Saccharomycotina</taxon>
        <taxon>Saccharomycetes</taxon>
        <taxon>Saccharomycetales</taxon>
        <taxon>Saccharomycetaceae</taxon>
        <taxon>Zygosaccharomyces</taxon>
    </lineage>
</organism>
<evidence type="ECO:0008006" key="5">
    <source>
        <dbReference type="Google" id="ProtNLM"/>
    </source>
</evidence>
<feature type="signal peptide" evidence="2">
    <location>
        <begin position="1"/>
        <end position="15"/>
    </location>
</feature>
<keyword evidence="2" id="KW-0732">Signal</keyword>
<dbReference type="SUPFAM" id="SSF54897">
    <property type="entry name" value="Protease propeptides/inhibitors"/>
    <property type="match status" value="1"/>
</dbReference>
<dbReference type="InterPro" id="IPR052471">
    <property type="entry name" value="PBI_I9"/>
</dbReference>
<dbReference type="EMBL" id="BDGX01000048">
    <property type="protein sequence ID" value="GAV55585.1"/>
    <property type="molecule type" value="Genomic_DNA"/>
</dbReference>
<comment type="caution">
    <text evidence="3">The sequence shown here is derived from an EMBL/GenBank/DDBJ whole genome shotgun (WGS) entry which is preliminary data.</text>
</comment>
<dbReference type="Gene3D" id="3.30.70.80">
    <property type="entry name" value="Peptidase S8 propeptide/proteinase inhibitor I9"/>
    <property type="match status" value="1"/>
</dbReference>
<gene>
    <name evidence="3" type="ORF">ZYGR_0AV02170</name>
</gene>
<dbReference type="GO" id="GO:0004866">
    <property type="term" value="F:endopeptidase inhibitor activity"/>
    <property type="evidence" value="ECO:0007669"/>
    <property type="project" value="TreeGrafter"/>
</dbReference>
<sequence>MKLLAILRLIAAAYAATTSYIITVEQTDVPSSFIDSLKQRVNDVGGYITHEFSLIKGFTAELDDSEVSKLQGQVKQAELKSGYYVHIEKDSEVHTFARHEH</sequence>
<name>A0A1Q3AIU2_ZYGRO</name>
<comment type="similarity">
    <text evidence="1">Belongs to the protease inhibitor I9 family.</text>
</comment>
<reference evidence="3 4" key="1">
    <citation type="submission" date="2016-08" db="EMBL/GenBank/DDBJ databases">
        <title>Draft genome sequence of allopolyploid Zygosaccharomyces rouxii.</title>
        <authorList>
            <person name="Watanabe J."/>
            <person name="Uehara K."/>
            <person name="Mogi Y."/>
            <person name="Tsukioka Y."/>
        </authorList>
    </citation>
    <scope>NUCLEOTIDE SEQUENCE [LARGE SCALE GENOMIC DNA]</scope>
    <source>
        <strain evidence="3 4">NBRC 110957</strain>
    </source>
</reference>
<dbReference type="InterPro" id="IPR037045">
    <property type="entry name" value="S8pro/Inhibitor_I9_sf"/>
</dbReference>
<evidence type="ECO:0000313" key="3">
    <source>
        <dbReference type="EMBL" id="GAV55585.1"/>
    </source>
</evidence>
<dbReference type="AlphaFoldDB" id="A0A1Q3AIU2"/>
<proteinExistence type="inferred from homology"/>
<evidence type="ECO:0000256" key="2">
    <source>
        <dbReference type="SAM" id="SignalP"/>
    </source>
</evidence>
<accession>A0A1Q3AIU2</accession>
<dbReference type="OrthoDB" id="5518345at2759"/>
<evidence type="ECO:0000313" key="4">
    <source>
        <dbReference type="Proteomes" id="UP000187013"/>
    </source>
</evidence>
<evidence type="ECO:0000256" key="1">
    <source>
        <dbReference type="ARBA" id="ARBA00038069"/>
    </source>
</evidence>